<name>A0A8S5RIE0_9VIRU</name>
<organism evidence="1">
    <name type="scientific">virus sp. ctML55</name>
    <dbReference type="NCBI Taxonomy" id="2827627"/>
    <lineage>
        <taxon>Viruses</taxon>
    </lineage>
</organism>
<accession>A0A8S5RIE0</accession>
<dbReference type="EMBL" id="BK059105">
    <property type="protein sequence ID" value="DAE31150.1"/>
    <property type="molecule type" value="Genomic_DNA"/>
</dbReference>
<sequence length="43" mass="5081">MHIKFRSFLSWNNSKSFNSSLVVIVTKILELFNFFLHKYGLSS</sequence>
<protein>
    <submittedName>
        <fullName evidence="1">Uncharacterized protein</fullName>
    </submittedName>
</protein>
<proteinExistence type="predicted"/>
<reference evidence="1" key="1">
    <citation type="journal article" date="2021" name="Proc. Natl. Acad. Sci. U.S.A.">
        <title>A Catalog of Tens of Thousands of Viruses from Human Metagenomes Reveals Hidden Associations with Chronic Diseases.</title>
        <authorList>
            <person name="Tisza M.J."/>
            <person name="Buck C.B."/>
        </authorList>
    </citation>
    <scope>NUCLEOTIDE SEQUENCE</scope>
    <source>
        <strain evidence="1">CtML55</strain>
    </source>
</reference>
<evidence type="ECO:0000313" key="1">
    <source>
        <dbReference type="EMBL" id="DAE31150.1"/>
    </source>
</evidence>